<proteinExistence type="predicted"/>
<keyword evidence="1" id="KW-0472">Membrane</keyword>
<gene>
    <name evidence="2" type="ORF">MANES_08G103900v8</name>
</gene>
<accession>A0A2C9VF38</accession>
<evidence type="ECO:0000313" key="2">
    <source>
        <dbReference type="EMBL" id="OAY43863.1"/>
    </source>
</evidence>
<sequence length="116" mass="12978">MQLSLWASFAWRGKQATATQKDAVGSSIACPNPQIFVVILNQAFQEVSLKPCVCVGLDSCFSPCMPWKSYFLLFLLVITLNFAFYSLVKKYVLCTMYTYICLPSTLSCNNLSPIII</sequence>
<dbReference type="EMBL" id="CM004394">
    <property type="protein sequence ID" value="OAY43863.1"/>
    <property type="molecule type" value="Genomic_DNA"/>
</dbReference>
<keyword evidence="3" id="KW-1185">Reference proteome</keyword>
<keyword evidence="1" id="KW-1133">Transmembrane helix</keyword>
<organism evidence="2 3">
    <name type="scientific">Manihot esculenta</name>
    <name type="common">Cassava</name>
    <name type="synonym">Jatropha manihot</name>
    <dbReference type="NCBI Taxonomy" id="3983"/>
    <lineage>
        <taxon>Eukaryota</taxon>
        <taxon>Viridiplantae</taxon>
        <taxon>Streptophyta</taxon>
        <taxon>Embryophyta</taxon>
        <taxon>Tracheophyta</taxon>
        <taxon>Spermatophyta</taxon>
        <taxon>Magnoliopsida</taxon>
        <taxon>eudicotyledons</taxon>
        <taxon>Gunneridae</taxon>
        <taxon>Pentapetalae</taxon>
        <taxon>rosids</taxon>
        <taxon>fabids</taxon>
        <taxon>Malpighiales</taxon>
        <taxon>Euphorbiaceae</taxon>
        <taxon>Crotonoideae</taxon>
        <taxon>Manihoteae</taxon>
        <taxon>Manihot</taxon>
    </lineage>
</organism>
<protein>
    <submittedName>
        <fullName evidence="2">Uncharacterized protein</fullName>
    </submittedName>
</protein>
<reference evidence="3" key="1">
    <citation type="journal article" date="2016" name="Nat. Biotechnol.">
        <title>Sequencing wild and cultivated cassava and related species reveals extensive interspecific hybridization and genetic diversity.</title>
        <authorList>
            <person name="Bredeson J.V."/>
            <person name="Lyons J.B."/>
            <person name="Prochnik S.E."/>
            <person name="Wu G.A."/>
            <person name="Ha C.M."/>
            <person name="Edsinger-Gonzales E."/>
            <person name="Grimwood J."/>
            <person name="Schmutz J."/>
            <person name="Rabbi I.Y."/>
            <person name="Egesi C."/>
            <person name="Nauluvula P."/>
            <person name="Lebot V."/>
            <person name="Ndunguru J."/>
            <person name="Mkamilo G."/>
            <person name="Bart R.S."/>
            <person name="Setter T.L."/>
            <person name="Gleadow R.M."/>
            <person name="Kulakow P."/>
            <person name="Ferguson M.E."/>
            <person name="Rounsley S."/>
            <person name="Rokhsar D.S."/>
        </authorList>
    </citation>
    <scope>NUCLEOTIDE SEQUENCE [LARGE SCALE GENOMIC DNA]</scope>
    <source>
        <strain evidence="3">cv. AM560-2</strain>
    </source>
</reference>
<feature type="transmembrane region" description="Helical" evidence="1">
    <location>
        <begin position="70"/>
        <end position="88"/>
    </location>
</feature>
<dbReference type="AlphaFoldDB" id="A0A2C9VF38"/>
<evidence type="ECO:0000256" key="1">
    <source>
        <dbReference type="SAM" id="Phobius"/>
    </source>
</evidence>
<comment type="caution">
    <text evidence="2">The sequence shown here is derived from an EMBL/GenBank/DDBJ whole genome shotgun (WGS) entry which is preliminary data.</text>
</comment>
<name>A0A2C9VF38_MANES</name>
<dbReference type="Proteomes" id="UP000091857">
    <property type="component" value="Chromosome 8"/>
</dbReference>
<keyword evidence="1" id="KW-0812">Transmembrane</keyword>
<dbReference type="Gramene" id="Manes.08G103900.1.v8.1">
    <property type="protein sequence ID" value="Manes.08G103900.1.v8.1.CDS.1"/>
    <property type="gene ID" value="Manes.08G103900.v8.1"/>
</dbReference>
<evidence type="ECO:0000313" key="3">
    <source>
        <dbReference type="Proteomes" id="UP000091857"/>
    </source>
</evidence>